<keyword evidence="3" id="KW-1185">Reference proteome</keyword>
<proteinExistence type="predicted"/>
<keyword evidence="1" id="KW-0175">Coiled coil</keyword>
<name>A0A812REL1_9DINO</name>
<sequence length="682" mass="76710">MSDAKPSEPPAKKPRLETAEEAYEAACKKYSSCEEHLRKLQADLRQELRKSSGADLVAALQKEIEEASKDKEAASKAVDFARETLQYEREQAKQSEARVLTADKACQQIEQSIAEGKTFSPKPSETPKIVEGSRTNAIEIMQNYIRDSIEGKNRNIADDKFPILGTSGMKGIGKTTMLKYGLTKVLPDLKMPAKGAYLTFNGGAGRSANVFWESQNQQDTVLRSVGHVLMANLKVEAQQYSLLGFEQCLNLFRKALGMSEEESFVLFIDEIGELKQKADDVLRALMTEADDRGGNLVFVFAHISQQFLDHAATASGRKVISLPLEALPIDTWKQMKDWKDAAQKHAGIHQLLLQCCGHPRSLCDGLDEAKKQNPTLLSDPTEEALIKAREHIITECKFNSESRERLNKDIPRWFSLLEDSDLMARLARDGLLLKLPHADAQFFPPLVLQDWAGKSCRTPLGYHLQQAYAADAVLGSDTEKKMEPLMYHYEAVLRKASEGQTFTLNDFFKSEHTSDNLWQSEVTVKVPNASQLVRSVKDFSKAEDVLRLLRTGFIVVSAFHNQYALEYLSPFRDASDDTLIVACVQCKFVQSTVSWSDIQTKMADATEWLKKKNIMCVPVIYTTADQKSIKPETYAGGIYFNETDMFEFTKRLGVLRLHTQKLGKNMEQKHKWLSRASSNPDL</sequence>
<comment type="caution">
    <text evidence="2">The sequence shown here is derived from an EMBL/GenBank/DDBJ whole genome shotgun (WGS) entry which is preliminary data.</text>
</comment>
<dbReference type="EMBL" id="CAJNDS010002326">
    <property type="protein sequence ID" value="CAE7433540.1"/>
    <property type="molecule type" value="Genomic_DNA"/>
</dbReference>
<organism evidence="2 3">
    <name type="scientific">Symbiodinium natans</name>
    <dbReference type="NCBI Taxonomy" id="878477"/>
    <lineage>
        <taxon>Eukaryota</taxon>
        <taxon>Sar</taxon>
        <taxon>Alveolata</taxon>
        <taxon>Dinophyceae</taxon>
        <taxon>Suessiales</taxon>
        <taxon>Symbiodiniaceae</taxon>
        <taxon>Symbiodinium</taxon>
    </lineage>
</organism>
<reference evidence="2" key="1">
    <citation type="submission" date="2021-02" db="EMBL/GenBank/DDBJ databases">
        <authorList>
            <person name="Dougan E. K."/>
            <person name="Rhodes N."/>
            <person name="Thang M."/>
            <person name="Chan C."/>
        </authorList>
    </citation>
    <scope>NUCLEOTIDE SEQUENCE</scope>
</reference>
<dbReference type="SUPFAM" id="SSF52540">
    <property type="entry name" value="P-loop containing nucleoside triphosphate hydrolases"/>
    <property type="match status" value="1"/>
</dbReference>
<accession>A0A812REL1</accession>
<feature type="coiled-coil region" evidence="1">
    <location>
        <begin position="30"/>
        <end position="84"/>
    </location>
</feature>
<gene>
    <name evidence="2" type="ORF">SNAT2548_LOCUS23539</name>
</gene>
<evidence type="ECO:0000313" key="3">
    <source>
        <dbReference type="Proteomes" id="UP000604046"/>
    </source>
</evidence>
<dbReference type="InterPro" id="IPR027417">
    <property type="entry name" value="P-loop_NTPase"/>
</dbReference>
<evidence type="ECO:0000313" key="2">
    <source>
        <dbReference type="EMBL" id="CAE7433540.1"/>
    </source>
</evidence>
<dbReference type="OrthoDB" id="409427at2759"/>
<dbReference type="Proteomes" id="UP000604046">
    <property type="component" value="Unassembled WGS sequence"/>
</dbReference>
<protein>
    <submittedName>
        <fullName evidence="2">Uncharacterized protein</fullName>
    </submittedName>
</protein>
<dbReference type="AlphaFoldDB" id="A0A812REL1"/>
<evidence type="ECO:0000256" key="1">
    <source>
        <dbReference type="SAM" id="Coils"/>
    </source>
</evidence>
<dbReference type="Gene3D" id="3.40.50.300">
    <property type="entry name" value="P-loop containing nucleotide triphosphate hydrolases"/>
    <property type="match status" value="1"/>
</dbReference>